<dbReference type="EMBL" id="JAQNDN010000002">
    <property type="protein sequence ID" value="MDC0667715.1"/>
    <property type="molecule type" value="Genomic_DNA"/>
</dbReference>
<comment type="caution">
    <text evidence="3">The sequence shown here is derived from an EMBL/GenBank/DDBJ whole genome shotgun (WGS) entry which is preliminary data.</text>
</comment>
<feature type="compositionally biased region" description="Pro residues" evidence="1">
    <location>
        <begin position="134"/>
        <end position="178"/>
    </location>
</feature>
<evidence type="ECO:0000313" key="4">
    <source>
        <dbReference type="Proteomes" id="UP001217838"/>
    </source>
</evidence>
<feature type="region of interest" description="Disordered" evidence="1">
    <location>
        <begin position="119"/>
        <end position="192"/>
    </location>
</feature>
<feature type="chain" id="PRO_5045840292" evidence="2">
    <location>
        <begin position="16"/>
        <end position="357"/>
    </location>
</feature>
<evidence type="ECO:0000256" key="2">
    <source>
        <dbReference type="SAM" id="SignalP"/>
    </source>
</evidence>
<evidence type="ECO:0000256" key="1">
    <source>
        <dbReference type="SAM" id="MobiDB-lite"/>
    </source>
</evidence>
<keyword evidence="2" id="KW-0732">Signal</keyword>
<evidence type="ECO:0000313" key="3">
    <source>
        <dbReference type="EMBL" id="MDC0667715.1"/>
    </source>
</evidence>
<gene>
    <name evidence="3" type="ORF">POL58_08205</name>
</gene>
<organism evidence="3 4">
    <name type="scientific">Nannocystis radixulma</name>
    <dbReference type="NCBI Taxonomy" id="2995305"/>
    <lineage>
        <taxon>Bacteria</taxon>
        <taxon>Pseudomonadati</taxon>
        <taxon>Myxococcota</taxon>
        <taxon>Polyangia</taxon>
        <taxon>Nannocystales</taxon>
        <taxon>Nannocystaceae</taxon>
        <taxon>Nannocystis</taxon>
    </lineage>
</organism>
<feature type="signal peptide" evidence="2">
    <location>
        <begin position="1"/>
        <end position="15"/>
    </location>
</feature>
<proteinExistence type="predicted"/>
<accession>A0ABT5B0T9</accession>
<sequence>MPVAAAALFAALARAADPADTVVVTWQVPQGCPDVEVLHAGIRRSLGGLAVDRREPVRVGVLVVREAAQRFRLELRLDAGDGPAERVLTTDSCVAAVDTAAWLIAIAIDVRAVDPAALPPEAPLAGDESESTVPEPPAADPVPPPRQSPRPDPTAPPRQSPPPSEAASPPPATRTDPPPARDRPPPPDRLHLDLWAGGGLGLGLLPRLTPTAALGLTLAGPRWEAELSGHYWALQRDRYSGGHGGKFVHGHVAARGCGAWERGRVRLPLCGGLAAGGITGEGTGALTPQVARSLWLGLLAGVGLRVALHPRVGLLARAEAVLSLRRPGFLLDPRPDVVFRPDRFGFSAFLALTIRLR</sequence>
<keyword evidence="4" id="KW-1185">Reference proteome</keyword>
<dbReference type="RefSeq" id="WP_271996003.1">
    <property type="nucleotide sequence ID" value="NZ_JAQNDN010000002.1"/>
</dbReference>
<protein>
    <submittedName>
        <fullName evidence="3">Uncharacterized protein</fullName>
    </submittedName>
</protein>
<dbReference type="Proteomes" id="UP001217838">
    <property type="component" value="Unassembled WGS sequence"/>
</dbReference>
<feature type="compositionally biased region" description="Basic and acidic residues" evidence="1">
    <location>
        <begin position="179"/>
        <end position="192"/>
    </location>
</feature>
<reference evidence="3 4" key="1">
    <citation type="submission" date="2022-11" db="EMBL/GenBank/DDBJ databases">
        <title>Minimal conservation of predation-associated metabolite biosynthetic gene clusters underscores biosynthetic potential of Myxococcota including descriptions for ten novel species: Archangium lansinium sp. nov., Myxococcus landrumus sp. nov., Nannocystis bai.</title>
        <authorList>
            <person name="Ahearne A."/>
            <person name="Stevens C."/>
            <person name="Dowd S."/>
        </authorList>
    </citation>
    <scope>NUCLEOTIDE SEQUENCE [LARGE SCALE GENOMIC DNA]</scope>
    <source>
        <strain evidence="3 4">NCELM</strain>
    </source>
</reference>
<name>A0ABT5B0T9_9BACT</name>